<comment type="caution">
    <text evidence="3">The sequence shown here is derived from an EMBL/GenBank/DDBJ whole genome shotgun (WGS) entry which is preliminary data.</text>
</comment>
<feature type="transmembrane region" description="Helical" evidence="2">
    <location>
        <begin position="231"/>
        <end position="249"/>
    </location>
</feature>
<reference evidence="3 4" key="1">
    <citation type="submission" date="2023-09" db="EMBL/GenBank/DDBJ databases">
        <title>Pangenome analysis of Batrachochytrium dendrobatidis and related Chytrids.</title>
        <authorList>
            <person name="Yacoub M.N."/>
            <person name="Stajich J.E."/>
            <person name="James T.Y."/>
        </authorList>
    </citation>
    <scope>NUCLEOTIDE SEQUENCE [LARGE SCALE GENOMIC DNA]</scope>
    <source>
        <strain evidence="3 4">JEL0888</strain>
    </source>
</reference>
<feature type="compositionally biased region" description="Basic residues" evidence="1">
    <location>
        <begin position="301"/>
        <end position="311"/>
    </location>
</feature>
<proteinExistence type="predicted"/>
<feature type="transmembrane region" description="Helical" evidence="2">
    <location>
        <begin position="32"/>
        <end position="51"/>
    </location>
</feature>
<feature type="transmembrane region" description="Helical" evidence="2">
    <location>
        <begin position="162"/>
        <end position="187"/>
    </location>
</feature>
<feature type="transmembrane region" description="Helical" evidence="2">
    <location>
        <begin position="98"/>
        <end position="122"/>
    </location>
</feature>
<feature type="region of interest" description="Disordered" evidence="1">
    <location>
        <begin position="278"/>
        <end position="311"/>
    </location>
</feature>
<protein>
    <submittedName>
        <fullName evidence="3">Uncharacterized protein</fullName>
    </submittedName>
</protein>
<keyword evidence="2" id="KW-0472">Membrane</keyword>
<name>A0ABR4NGN7_9FUNG</name>
<gene>
    <name evidence="3" type="ORF">HK105_201515</name>
</gene>
<dbReference type="Proteomes" id="UP001527925">
    <property type="component" value="Unassembled WGS sequence"/>
</dbReference>
<accession>A0ABR4NGN7</accession>
<dbReference type="EMBL" id="JADGIZ020000005">
    <property type="protein sequence ID" value="KAL2918681.1"/>
    <property type="molecule type" value="Genomic_DNA"/>
</dbReference>
<sequence length="311" mass="33431">MPTGQDSSGGGGGGGPRPTGERWLSDRIAALFTRRVFLVVMGIYGGLHLALTRAESLIKEDMGVTKLRLIDGKLTYTPTELGFFLTQLGDAGRDSYRLYLALEAPFAVISSLLFSFVLGSLAKALAVAETELDDAIERRHLATGTPPPKRRAKPHLNEARAVLLYVLPVLVALVDVGENVVLVGLSYDHAEVTAAARRFDSIWQASPLGSRADLVAWAALLAGHVTHAKWMAMRTAAAVSALSMLSGWLRVAVHRLYSGEPIFGGQKPVMAKVVSKPKGLSRGSELAAADARGGETLGRVNNKKKKRRHFE</sequence>
<evidence type="ECO:0000256" key="1">
    <source>
        <dbReference type="SAM" id="MobiDB-lite"/>
    </source>
</evidence>
<evidence type="ECO:0000313" key="4">
    <source>
        <dbReference type="Proteomes" id="UP001527925"/>
    </source>
</evidence>
<organism evidence="3 4">
    <name type="scientific">Polyrhizophydium stewartii</name>
    <dbReference type="NCBI Taxonomy" id="2732419"/>
    <lineage>
        <taxon>Eukaryota</taxon>
        <taxon>Fungi</taxon>
        <taxon>Fungi incertae sedis</taxon>
        <taxon>Chytridiomycota</taxon>
        <taxon>Chytridiomycota incertae sedis</taxon>
        <taxon>Chytridiomycetes</taxon>
        <taxon>Rhizophydiales</taxon>
        <taxon>Rhizophydiales incertae sedis</taxon>
        <taxon>Polyrhizophydium</taxon>
    </lineage>
</organism>
<keyword evidence="4" id="KW-1185">Reference proteome</keyword>
<keyword evidence="2" id="KW-0812">Transmembrane</keyword>
<evidence type="ECO:0000313" key="3">
    <source>
        <dbReference type="EMBL" id="KAL2918681.1"/>
    </source>
</evidence>
<keyword evidence="2" id="KW-1133">Transmembrane helix</keyword>
<evidence type="ECO:0000256" key="2">
    <source>
        <dbReference type="SAM" id="Phobius"/>
    </source>
</evidence>